<dbReference type="AlphaFoldDB" id="A0AAV1UXF4"/>
<dbReference type="EMBL" id="CAKLBY020000227">
    <property type="protein sequence ID" value="CAK7937814.1"/>
    <property type="molecule type" value="Genomic_DNA"/>
</dbReference>
<proteinExistence type="predicted"/>
<feature type="region of interest" description="Disordered" evidence="1">
    <location>
        <begin position="1"/>
        <end position="71"/>
    </location>
</feature>
<gene>
    <name evidence="2" type="ORF">PM001_LOCUS22964</name>
</gene>
<protein>
    <submittedName>
        <fullName evidence="2">Uncharacterized protein</fullName>
    </submittedName>
</protein>
<evidence type="ECO:0000256" key="1">
    <source>
        <dbReference type="SAM" id="MobiDB-lite"/>
    </source>
</evidence>
<evidence type="ECO:0000313" key="2">
    <source>
        <dbReference type="EMBL" id="CAK7937814.1"/>
    </source>
</evidence>
<dbReference type="Proteomes" id="UP001162060">
    <property type="component" value="Unassembled WGS sequence"/>
</dbReference>
<reference evidence="2" key="1">
    <citation type="submission" date="2024-01" db="EMBL/GenBank/DDBJ databases">
        <authorList>
            <person name="Webb A."/>
        </authorList>
    </citation>
    <scope>NUCLEOTIDE SEQUENCE</scope>
    <source>
        <strain evidence="2">Pm1</strain>
    </source>
</reference>
<feature type="compositionally biased region" description="Low complexity" evidence="1">
    <location>
        <begin position="34"/>
        <end position="59"/>
    </location>
</feature>
<evidence type="ECO:0000313" key="3">
    <source>
        <dbReference type="Proteomes" id="UP001162060"/>
    </source>
</evidence>
<comment type="caution">
    <text evidence="2">The sequence shown here is derived from an EMBL/GenBank/DDBJ whole genome shotgun (WGS) entry which is preliminary data.</text>
</comment>
<name>A0AAV1UXF4_9STRA</name>
<accession>A0AAV1UXF4</accession>
<organism evidence="2 3">
    <name type="scientific">Peronospora matthiolae</name>
    <dbReference type="NCBI Taxonomy" id="2874970"/>
    <lineage>
        <taxon>Eukaryota</taxon>
        <taxon>Sar</taxon>
        <taxon>Stramenopiles</taxon>
        <taxon>Oomycota</taxon>
        <taxon>Peronosporomycetes</taxon>
        <taxon>Peronosporales</taxon>
        <taxon>Peronosporaceae</taxon>
        <taxon>Peronospora</taxon>
    </lineage>
</organism>
<sequence length="224" mass="24406">MFLSPDRDLSPGSPDLGGHTPAVPDRPGSPRHLGPTGSPTIPTGSPDRQPTRPSSPSRDSPSRSPDRGGMLLSSQINMSLSVIPDRSDHSRPTRNYQIVLPSHSRFPLLRRPQMRPDPTSRPLMNLVKGLLQLWASPASFPEFLPTTFVSRWPRSRIFGIERLPSAAKPTPFMRCSSPTEMPSPGGIAYKTSLIRCTDQPPLLSPSSSFDMTGCRAATSTQCIL</sequence>